<sequence>MNKPEETVVKENPLRQHEEETFIGKEHQKPCFRLEITSLSPHSVTAVRGREYKRAKLAVLSGWEGYTLSPLSITVTLAYCSASSEFNPAPGSLCGVSLYLS</sequence>
<gene>
    <name evidence="1" type="ORF">PDJAM_G00195420</name>
</gene>
<comment type="caution">
    <text evidence="1">The sequence shown here is derived from an EMBL/GenBank/DDBJ whole genome shotgun (WGS) entry which is preliminary data.</text>
</comment>
<reference evidence="1" key="1">
    <citation type="submission" date="2020-02" db="EMBL/GenBank/DDBJ databases">
        <title>Genome sequencing of the panga catfish, Pangasius djambal.</title>
        <authorList>
            <person name="Wen M."/>
            <person name="Zahm M."/>
            <person name="Roques C."/>
            <person name="Cabau C."/>
            <person name="Klopp C."/>
            <person name="Donnadieu C."/>
            <person name="Jouanno E."/>
            <person name="Avarre J.-C."/>
            <person name="Campet M."/>
            <person name="Ha T."/>
            <person name="Dugue R."/>
            <person name="Lampietro C."/>
            <person name="Louis A."/>
            <person name="Herpin A."/>
            <person name="Echchiki A."/>
            <person name="Berthelot C."/>
            <person name="Parey E."/>
            <person name="Roest-Crollius H."/>
            <person name="Braasch I."/>
            <person name="Postlethwait J.H."/>
            <person name="Bobe J."/>
            <person name="Montfort J."/>
            <person name="Bouchez O."/>
            <person name="Begum T."/>
            <person name="Schartl M."/>
            <person name="Gustiano R."/>
            <person name="Guiguen Y."/>
        </authorList>
    </citation>
    <scope>NUCLEOTIDE SEQUENCE</scope>
    <source>
        <strain evidence="1">Pdj_M5554</strain>
    </source>
</reference>
<evidence type="ECO:0000313" key="2">
    <source>
        <dbReference type="Proteomes" id="UP000830395"/>
    </source>
</evidence>
<proteinExistence type="predicted"/>
<dbReference type="Proteomes" id="UP000830395">
    <property type="component" value="Chromosome 4"/>
</dbReference>
<dbReference type="EMBL" id="CM040978">
    <property type="protein sequence ID" value="MCJ8731105.1"/>
    <property type="molecule type" value="Genomic_DNA"/>
</dbReference>
<organism evidence="1 2">
    <name type="scientific">Pangasius djambal</name>
    <dbReference type="NCBI Taxonomy" id="1691987"/>
    <lineage>
        <taxon>Eukaryota</taxon>
        <taxon>Metazoa</taxon>
        <taxon>Chordata</taxon>
        <taxon>Craniata</taxon>
        <taxon>Vertebrata</taxon>
        <taxon>Euteleostomi</taxon>
        <taxon>Actinopterygii</taxon>
        <taxon>Neopterygii</taxon>
        <taxon>Teleostei</taxon>
        <taxon>Ostariophysi</taxon>
        <taxon>Siluriformes</taxon>
        <taxon>Pangasiidae</taxon>
        <taxon>Pangasius</taxon>
    </lineage>
</organism>
<protein>
    <submittedName>
        <fullName evidence="1">Uncharacterized protein</fullName>
    </submittedName>
</protein>
<evidence type="ECO:0000313" key="1">
    <source>
        <dbReference type="EMBL" id="MCJ8731105.1"/>
    </source>
</evidence>
<keyword evidence="2" id="KW-1185">Reference proteome</keyword>
<accession>A0ACC5Y6T2</accession>
<name>A0ACC5Y6T2_9TELE</name>